<organism evidence="1 2">
    <name type="scientific">Canavalia gladiata</name>
    <name type="common">Sword bean</name>
    <name type="synonym">Dolichos gladiatus</name>
    <dbReference type="NCBI Taxonomy" id="3824"/>
    <lineage>
        <taxon>Eukaryota</taxon>
        <taxon>Viridiplantae</taxon>
        <taxon>Streptophyta</taxon>
        <taxon>Embryophyta</taxon>
        <taxon>Tracheophyta</taxon>
        <taxon>Spermatophyta</taxon>
        <taxon>Magnoliopsida</taxon>
        <taxon>eudicotyledons</taxon>
        <taxon>Gunneridae</taxon>
        <taxon>Pentapetalae</taxon>
        <taxon>rosids</taxon>
        <taxon>fabids</taxon>
        <taxon>Fabales</taxon>
        <taxon>Fabaceae</taxon>
        <taxon>Papilionoideae</taxon>
        <taxon>50 kb inversion clade</taxon>
        <taxon>NPAAA clade</taxon>
        <taxon>indigoferoid/millettioid clade</taxon>
        <taxon>Phaseoleae</taxon>
        <taxon>Canavalia</taxon>
    </lineage>
</organism>
<evidence type="ECO:0000313" key="1">
    <source>
        <dbReference type="EMBL" id="KAK7336807.1"/>
    </source>
</evidence>
<dbReference type="EMBL" id="JAYMYQ010000004">
    <property type="protein sequence ID" value="KAK7336807.1"/>
    <property type="molecule type" value="Genomic_DNA"/>
</dbReference>
<name>A0AAN9LIT7_CANGL</name>
<sequence>MDNSYFKNAGRCRKWKGSVGAPFIQSLSFRAVNLFNSSDKKSSLNSSLYALVWIDRVRIELQCVRFHEIYFQQVDEIMFRQGQQAKHLGKSIACGGCTGSAPVPGPPSYFILLLFKFKASHMFNGIVSTSVVFLFWGVFTKGLTPFFFSIIRVEKGVNHAAKPKKCGKLCYGRLTSTVNLLNGEKFIPGAKCGLGLRSN</sequence>
<reference evidence="1 2" key="1">
    <citation type="submission" date="2024-01" db="EMBL/GenBank/DDBJ databases">
        <title>The genomes of 5 underutilized Papilionoideae crops provide insights into root nodulation and disease resistanc.</title>
        <authorList>
            <person name="Jiang F."/>
        </authorList>
    </citation>
    <scope>NUCLEOTIDE SEQUENCE [LARGE SCALE GENOMIC DNA]</scope>
    <source>
        <strain evidence="1">LVBAO_FW01</strain>
        <tissue evidence="1">Leaves</tissue>
    </source>
</reference>
<accession>A0AAN9LIT7</accession>
<comment type="caution">
    <text evidence="1">The sequence shown here is derived from an EMBL/GenBank/DDBJ whole genome shotgun (WGS) entry which is preliminary data.</text>
</comment>
<gene>
    <name evidence="1" type="ORF">VNO77_17355</name>
</gene>
<dbReference type="AlphaFoldDB" id="A0AAN9LIT7"/>
<proteinExistence type="predicted"/>
<protein>
    <submittedName>
        <fullName evidence="1">Uncharacterized protein</fullName>
    </submittedName>
</protein>
<dbReference type="Proteomes" id="UP001367508">
    <property type="component" value="Unassembled WGS sequence"/>
</dbReference>
<evidence type="ECO:0000313" key="2">
    <source>
        <dbReference type="Proteomes" id="UP001367508"/>
    </source>
</evidence>
<keyword evidence="2" id="KW-1185">Reference proteome</keyword>